<dbReference type="CDD" id="cd02516">
    <property type="entry name" value="CDP-ME_synthetase"/>
    <property type="match status" value="1"/>
</dbReference>
<dbReference type="InterPro" id="IPR029044">
    <property type="entry name" value="Nucleotide-diphossugar_trans"/>
</dbReference>
<evidence type="ECO:0000256" key="4">
    <source>
        <dbReference type="ARBA" id="ARBA00004709"/>
    </source>
</evidence>
<dbReference type="GO" id="GO:0046872">
    <property type="term" value="F:metal ion binding"/>
    <property type="evidence" value="ECO:0007669"/>
    <property type="project" value="UniProtKB-KW"/>
</dbReference>
<dbReference type="Gene3D" id="3.30.1330.50">
    <property type="entry name" value="2-C-methyl-D-erythritol 2,4-cyclodiphosphate synthase"/>
    <property type="match status" value="1"/>
</dbReference>
<evidence type="ECO:0000313" key="17">
    <source>
        <dbReference type="Proteomes" id="UP000290759"/>
    </source>
</evidence>
<feature type="site" description="Positions MEP for the nucleophilic attack" evidence="14">
    <location>
        <position position="161"/>
    </location>
</feature>
<dbReference type="InterPro" id="IPR001228">
    <property type="entry name" value="IspD"/>
</dbReference>
<dbReference type="InterPro" id="IPR036571">
    <property type="entry name" value="MECDP_synthase_sf"/>
</dbReference>
<comment type="catalytic activity">
    <reaction evidence="1 14">
        <text>4-CDP-2-C-methyl-D-erythritol 2-phosphate = 2-C-methyl-D-erythritol 2,4-cyclic diphosphate + CMP</text>
        <dbReference type="Rhea" id="RHEA:23864"/>
        <dbReference type="ChEBI" id="CHEBI:57919"/>
        <dbReference type="ChEBI" id="CHEBI:58483"/>
        <dbReference type="ChEBI" id="CHEBI:60377"/>
        <dbReference type="EC" id="4.6.1.12"/>
    </reaction>
</comment>
<dbReference type="InterPro" id="IPR003526">
    <property type="entry name" value="MECDP_synthase"/>
</dbReference>
<evidence type="ECO:0000256" key="11">
    <source>
        <dbReference type="ARBA" id="ARBA00023229"/>
    </source>
</evidence>
<dbReference type="PANTHER" id="PTHR43181:SF1">
    <property type="entry name" value="2-C-METHYL-D-ERYTHRITOL 2,4-CYCLODIPHOSPHATE SYNTHASE, CHLOROPLASTIC"/>
    <property type="match status" value="1"/>
</dbReference>
<evidence type="ECO:0000256" key="13">
    <source>
        <dbReference type="ARBA" id="ARBA00023268"/>
    </source>
</evidence>
<reference evidence="16 17" key="2">
    <citation type="submission" date="2019-02" db="EMBL/GenBank/DDBJ databases">
        <title>'Lichenibacterium ramalinii' gen. nov. sp. nov., 'Lichenibacterium minor' gen. nov. sp. nov.</title>
        <authorList>
            <person name="Pankratov T."/>
        </authorList>
    </citation>
    <scope>NUCLEOTIDE SEQUENCE [LARGE SCALE GENOMIC DNA]</scope>
    <source>
        <strain evidence="16 17">RmlP026</strain>
    </source>
</reference>
<comment type="catalytic activity">
    <reaction evidence="2 14">
        <text>2-C-methyl-D-erythritol 4-phosphate + CTP + H(+) = 4-CDP-2-C-methyl-D-erythritol + diphosphate</text>
        <dbReference type="Rhea" id="RHEA:13429"/>
        <dbReference type="ChEBI" id="CHEBI:15378"/>
        <dbReference type="ChEBI" id="CHEBI:33019"/>
        <dbReference type="ChEBI" id="CHEBI:37563"/>
        <dbReference type="ChEBI" id="CHEBI:57823"/>
        <dbReference type="ChEBI" id="CHEBI:58262"/>
        <dbReference type="EC" id="2.7.7.60"/>
    </reaction>
</comment>
<evidence type="ECO:0000256" key="6">
    <source>
        <dbReference type="ARBA" id="ARBA00008480"/>
    </source>
</evidence>
<dbReference type="Proteomes" id="UP000290759">
    <property type="component" value="Unassembled WGS sequence"/>
</dbReference>
<dbReference type="InterPro" id="IPR020555">
    <property type="entry name" value="MECDP_synthase_CS"/>
</dbReference>
<dbReference type="InterPro" id="IPR026596">
    <property type="entry name" value="IspD/F"/>
</dbReference>
<dbReference type="HAMAP" id="MF_00107">
    <property type="entry name" value="IspF"/>
    <property type="match status" value="1"/>
</dbReference>
<keyword evidence="11 14" id="KW-0414">Isoprene biosynthesis</keyword>
<feature type="binding site" evidence="14">
    <location>
        <position position="377"/>
    </location>
    <ligand>
        <name>4-CDP-2-C-methyl-D-erythritol 2-phosphate</name>
        <dbReference type="ChEBI" id="CHEBI:57919"/>
    </ligand>
</feature>
<feature type="region of interest" description="2-C-methyl-D-erythritol 4-phosphate cytidylyltransferase" evidence="14">
    <location>
        <begin position="1"/>
        <end position="239"/>
    </location>
</feature>
<accession>A0A4Q2U618</accession>
<keyword evidence="10 14" id="KW-0479">Metal-binding</keyword>
<comment type="similarity">
    <text evidence="14">In the N-terminal section; belongs to the IspD/TarI cytidylyltransferase family. IspD subfamily.</text>
</comment>
<feature type="site" description="Transition state stabilizer" evidence="14">
    <location>
        <position position="24"/>
    </location>
</feature>
<dbReference type="SUPFAM" id="SSF69765">
    <property type="entry name" value="IpsF-like"/>
    <property type="match status" value="1"/>
</dbReference>
<feature type="binding site" evidence="14">
    <location>
        <begin position="272"/>
        <end position="273"/>
    </location>
    <ligand>
        <name>4-CDP-2-C-methyl-D-erythritol 2-phosphate</name>
        <dbReference type="ChEBI" id="CHEBI:57919"/>
    </ligand>
</feature>
<dbReference type="Pfam" id="PF01128">
    <property type="entry name" value="IspD"/>
    <property type="match status" value="1"/>
</dbReference>
<feature type="binding site" evidence="14">
    <location>
        <position position="380"/>
    </location>
    <ligand>
        <name>4-CDP-2-C-methyl-D-erythritol 2-phosphate</name>
        <dbReference type="ChEBI" id="CHEBI:57919"/>
    </ligand>
</feature>
<evidence type="ECO:0000256" key="2">
    <source>
        <dbReference type="ARBA" id="ARBA00001282"/>
    </source>
</evidence>
<dbReference type="HAMAP" id="MF_01520">
    <property type="entry name" value="IspDF"/>
    <property type="match status" value="1"/>
</dbReference>
<dbReference type="NCBIfam" id="NF006899">
    <property type="entry name" value="PRK09382.1"/>
    <property type="match status" value="1"/>
</dbReference>
<dbReference type="PANTHER" id="PTHR43181">
    <property type="entry name" value="2-C-METHYL-D-ERYTHRITOL 2,4-CYCLODIPHOSPHATE SYNTHASE, CHLOROPLASTIC"/>
    <property type="match status" value="1"/>
</dbReference>
<dbReference type="HAMAP" id="MF_00108">
    <property type="entry name" value="IspD"/>
    <property type="match status" value="1"/>
</dbReference>
<evidence type="ECO:0000256" key="1">
    <source>
        <dbReference type="ARBA" id="ARBA00000200"/>
    </source>
</evidence>
<feature type="site" description="Transition state stabilizer" evidence="14">
    <location>
        <position position="272"/>
    </location>
</feature>
<dbReference type="PROSITE" id="PS01295">
    <property type="entry name" value="ISPD"/>
    <property type="match status" value="1"/>
</dbReference>
<evidence type="ECO:0000313" key="16">
    <source>
        <dbReference type="EMBL" id="RYC31770.1"/>
    </source>
</evidence>
<dbReference type="Pfam" id="PF02542">
    <property type="entry name" value="YgbB"/>
    <property type="match status" value="1"/>
</dbReference>
<evidence type="ECO:0000256" key="12">
    <source>
        <dbReference type="ARBA" id="ARBA00023239"/>
    </source>
</evidence>
<keyword evidence="17" id="KW-1185">Reference proteome</keyword>
<dbReference type="EC" id="4.6.1.12" evidence="14"/>
<dbReference type="InterPro" id="IPR034683">
    <property type="entry name" value="IspD/TarI"/>
</dbReference>
<feature type="binding site" evidence="14">
    <location>
        <position position="246"/>
    </location>
    <ligand>
        <name>a divalent metal cation</name>
        <dbReference type="ChEBI" id="CHEBI:60240"/>
    </ligand>
</feature>
<evidence type="ECO:0000256" key="7">
    <source>
        <dbReference type="ARBA" id="ARBA00009789"/>
    </source>
</evidence>
<dbReference type="GO" id="GO:0019288">
    <property type="term" value="P:isopentenyl diphosphate biosynthetic process, methylerythritol 4-phosphate pathway"/>
    <property type="evidence" value="ECO:0007669"/>
    <property type="project" value="UniProtKB-UniRule"/>
</dbReference>
<dbReference type="SUPFAM" id="SSF53448">
    <property type="entry name" value="Nucleotide-diphospho-sugar transferases"/>
    <property type="match status" value="1"/>
</dbReference>
<protein>
    <recommendedName>
        <fullName evidence="14">Bifunctional enzyme IspD/IspF</fullName>
    </recommendedName>
    <domain>
        <recommendedName>
            <fullName evidence="14">2-C-methyl-D-erythritol 4-phosphate cytidylyltransferase</fullName>
            <ecNumber evidence="14">2.7.7.60</ecNumber>
        </recommendedName>
        <alternativeName>
            <fullName evidence="14">4-diphosphocytidyl-2C-methyl-D-erythritol synthase</fullName>
        </alternativeName>
        <alternativeName>
            <fullName evidence="14">MEP cytidylyltransferase</fullName>
            <shortName evidence="14">MCT</shortName>
        </alternativeName>
    </domain>
    <domain>
        <recommendedName>
            <fullName evidence="14">2-C-methyl-D-erythritol 2,4-cyclodiphosphate synthase</fullName>
            <shortName evidence="14">MECDP-synthase</shortName>
            <shortName evidence="14">MECPP-synthase</shortName>
            <shortName evidence="14">MECPS</shortName>
            <ecNumber evidence="14">4.6.1.12</ecNumber>
        </recommendedName>
    </domain>
</protein>
<dbReference type="AlphaFoldDB" id="A0A4Q2U618"/>
<comment type="caution">
    <text evidence="14">Lacks conserved residue(s) required for the propagation of feature annotation.</text>
</comment>
<dbReference type="GO" id="GO:0008685">
    <property type="term" value="F:2-C-methyl-D-erythritol 2,4-cyclodiphosphate synthase activity"/>
    <property type="evidence" value="ECO:0007669"/>
    <property type="project" value="UniProtKB-UniRule"/>
</dbReference>
<evidence type="ECO:0000256" key="8">
    <source>
        <dbReference type="ARBA" id="ARBA00022679"/>
    </source>
</evidence>
<dbReference type="InterPro" id="IPR018294">
    <property type="entry name" value="ISPD_synthase_CS"/>
</dbReference>
<dbReference type="NCBIfam" id="TIGR00151">
    <property type="entry name" value="ispF"/>
    <property type="match status" value="1"/>
</dbReference>
<dbReference type="GO" id="GO:0016114">
    <property type="term" value="P:terpenoid biosynthetic process"/>
    <property type="evidence" value="ECO:0007669"/>
    <property type="project" value="InterPro"/>
</dbReference>
<feature type="site" description="Transition state stabilizer" evidence="14">
    <location>
        <position position="371"/>
    </location>
</feature>
<sequence>MMERVHVLVVAAGRGSRAGEGLPKQYRVLAGRPVLARTLEAFVDRDDVAGVATVIHADDRALYDGAAAGLAGRDRLAAPVTGGATRQDSVRAGLDALAARGAEPDDIVLIHDGARPFAMAELVARAIAAAARFGAAVPGCAVFDTVKAVDASGRITGTPDRSGLRAVQTPQSFRFGLIREAHGRAVAEGRHDLTDDAAVAEFAGHAVTVFEGDPANTKITTSSDLQAAELRLQTALLDVRTGQGFDVHSFVEGDHVWLGGVKIPHTRKLSGHSDADVVLHALTDALLATIGDGDIGSHFPPSDMQWKGASSDRFLRHAVERVRARGGVIANINATIVCEAPRIGPHREAMQKRIAEIAGIGPDRVGITAGTSERMGFTGREEGIVAWGLATVRLPVTAD</sequence>
<feature type="site" description="Transition state stabilizer" evidence="14">
    <location>
        <position position="17"/>
    </location>
</feature>
<reference evidence="16 17" key="1">
    <citation type="submission" date="2018-12" db="EMBL/GenBank/DDBJ databases">
        <authorList>
            <person name="Grouzdev D.S."/>
            <person name="Krutkina M.S."/>
        </authorList>
    </citation>
    <scope>NUCLEOTIDE SEQUENCE [LARGE SCALE GENOMIC DNA]</scope>
    <source>
        <strain evidence="16 17">RmlP026</strain>
    </source>
</reference>
<evidence type="ECO:0000259" key="15">
    <source>
        <dbReference type="Pfam" id="PF02542"/>
    </source>
</evidence>
<feature type="region of interest" description="2-C-methyl-D-erythritol 2,4-cyclodiphosphate synthase" evidence="14">
    <location>
        <begin position="240"/>
        <end position="399"/>
    </location>
</feature>
<feature type="binding site" evidence="14">
    <location>
        <begin position="294"/>
        <end position="296"/>
    </location>
    <ligand>
        <name>4-CDP-2-C-methyl-D-erythritol 2-phosphate</name>
        <dbReference type="ChEBI" id="CHEBI:57919"/>
    </ligand>
</feature>
<comment type="similarity">
    <text evidence="7">Belongs to the IspD/TarI cytidylyltransferase family. IspD subfamily.</text>
</comment>
<gene>
    <name evidence="14" type="primary">ispDF</name>
    <name evidence="16" type="ORF">D3273_11580</name>
</gene>
<feature type="domain" description="2-C-methyl-D-erythritol 2,4-cyclodiphosphate synthase" evidence="15">
    <location>
        <begin position="240"/>
        <end position="392"/>
    </location>
</feature>
<comment type="similarity">
    <text evidence="6">Belongs to the IspF family.</text>
</comment>
<keyword evidence="9 14" id="KW-0548">Nucleotidyltransferase</keyword>
<dbReference type="GO" id="GO:0050518">
    <property type="term" value="F:2-C-methyl-D-erythritol 4-phosphate cytidylyltransferase activity"/>
    <property type="evidence" value="ECO:0007669"/>
    <property type="project" value="UniProtKB-UniRule"/>
</dbReference>
<dbReference type="EMBL" id="QYBB01000011">
    <property type="protein sequence ID" value="RYC31770.1"/>
    <property type="molecule type" value="Genomic_DNA"/>
</dbReference>
<comment type="pathway">
    <text evidence="5 14">Isoprenoid biosynthesis; isopentenyl diphosphate biosynthesis via DXP pathway; isopentenyl diphosphate from 1-deoxy-D-xylulose 5-phosphate: step 2/6.</text>
</comment>
<evidence type="ECO:0000256" key="10">
    <source>
        <dbReference type="ARBA" id="ARBA00022723"/>
    </source>
</evidence>
<comment type="cofactor">
    <cofactor evidence="3 14">
        <name>a divalent metal cation</name>
        <dbReference type="ChEBI" id="CHEBI:60240"/>
    </cofactor>
</comment>
<comment type="similarity">
    <text evidence="14">In the C-terminal section; belongs to the IspF family.</text>
</comment>
<feature type="binding site" evidence="14">
    <location>
        <position position="280"/>
    </location>
    <ligand>
        <name>a divalent metal cation</name>
        <dbReference type="ChEBI" id="CHEBI:60240"/>
    </ligand>
</feature>
<dbReference type="UniPathway" id="UPA00056">
    <property type="reaction ID" value="UER00093"/>
</dbReference>
<feature type="binding site" evidence="14">
    <location>
        <position position="248"/>
    </location>
    <ligand>
        <name>a divalent metal cation</name>
        <dbReference type="ChEBI" id="CHEBI:60240"/>
    </ligand>
</feature>
<keyword evidence="8 14" id="KW-0808">Transferase</keyword>
<organism evidence="16 17">
    <name type="scientific">Lichenibacterium minor</name>
    <dbReference type="NCBI Taxonomy" id="2316528"/>
    <lineage>
        <taxon>Bacteria</taxon>
        <taxon>Pseudomonadati</taxon>
        <taxon>Pseudomonadota</taxon>
        <taxon>Alphaproteobacteria</taxon>
        <taxon>Hyphomicrobiales</taxon>
        <taxon>Lichenihabitantaceae</taxon>
        <taxon>Lichenibacterium</taxon>
    </lineage>
</organism>
<comment type="function">
    <text evidence="14">Bifunctional enzyme that catalyzes the formation of 4-diphosphocytidyl-2-C-methyl-D-erythritol from CTP and 2-C-methyl-D-erythritol 4-phosphate (MEP) (IspD), and catalyzes the conversion of 4-diphosphocytidyl-2-C-methyl-D-erythritol 2-phosphate (CDP-ME2P) to 2-C-methyl-D-erythritol 2,4-cyclodiphosphate (ME-CPP) with a corresponding release of cytidine 5-monophosphate (CMP) (IspF).</text>
</comment>
<dbReference type="FunFam" id="3.90.550.10:FF:000003">
    <property type="entry name" value="2-C-methyl-D-erythritol 4-phosphate cytidylyltransferase"/>
    <property type="match status" value="1"/>
</dbReference>
<dbReference type="OrthoDB" id="9804336at2"/>
<dbReference type="PROSITE" id="PS01350">
    <property type="entry name" value="ISPF"/>
    <property type="match status" value="1"/>
</dbReference>
<proteinExistence type="inferred from homology"/>
<evidence type="ECO:0000256" key="14">
    <source>
        <dbReference type="HAMAP-Rule" id="MF_01520"/>
    </source>
</evidence>
<dbReference type="EC" id="2.7.7.60" evidence="14"/>
<dbReference type="NCBIfam" id="TIGR00453">
    <property type="entry name" value="ispD"/>
    <property type="match status" value="1"/>
</dbReference>
<feature type="binding site" evidence="14">
    <location>
        <begin position="246"/>
        <end position="248"/>
    </location>
    <ligand>
        <name>4-CDP-2-C-methyl-D-erythritol 2-phosphate</name>
        <dbReference type="ChEBI" id="CHEBI:57919"/>
    </ligand>
</feature>
<feature type="site" description="Positions MEP for the nucleophilic attack" evidence="14">
    <location>
        <position position="218"/>
    </location>
</feature>
<dbReference type="CDD" id="cd00554">
    <property type="entry name" value="MECDP_synthase"/>
    <property type="match status" value="1"/>
</dbReference>
<keyword evidence="12 14" id="KW-0456">Lyase</keyword>
<name>A0A4Q2U618_9HYPH</name>
<comment type="pathway">
    <text evidence="4 14">Isoprenoid biosynthesis; isopentenyl diphosphate biosynthesis via DXP pathway; isopentenyl diphosphate from 1-deoxy-D-xylulose 5-phosphate: step 4/6.</text>
</comment>
<dbReference type="Gene3D" id="3.90.550.10">
    <property type="entry name" value="Spore Coat Polysaccharide Biosynthesis Protein SpsA, Chain A"/>
    <property type="match status" value="1"/>
</dbReference>
<evidence type="ECO:0000256" key="9">
    <source>
        <dbReference type="ARBA" id="ARBA00022695"/>
    </source>
</evidence>
<keyword evidence="13 14" id="KW-0511">Multifunctional enzyme</keyword>
<comment type="caution">
    <text evidence="16">The sequence shown here is derived from an EMBL/GenBank/DDBJ whole genome shotgun (WGS) entry which is preliminary data.</text>
</comment>
<evidence type="ECO:0000256" key="5">
    <source>
        <dbReference type="ARBA" id="ARBA00004787"/>
    </source>
</evidence>
<evidence type="ECO:0000256" key="3">
    <source>
        <dbReference type="ARBA" id="ARBA00001968"/>
    </source>
</evidence>